<feature type="transmembrane region" description="Helical" evidence="1">
    <location>
        <begin position="556"/>
        <end position="579"/>
    </location>
</feature>
<keyword evidence="3" id="KW-1185">Reference proteome</keyword>
<feature type="transmembrane region" description="Helical" evidence="1">
    <location>
        <begin position="480"/>
        <end position="498"/>
    </location>
</feature>
<gene>
    <name evidence="2" type="primary">Dgri\GH16496</name>
    <name evidence="2" type="ORF">Dgri_GH16496</name>
</gene>
<evidence type="ECO:0000256" key="1">
    <source>
        <dbReference type="SAM" id="Phobius"/>
    </source>
</evidence>
<feature type="transmembrane region" description="Helical" evidence="1">
    <location>
        <begin position="121"/>
        <end position="141"/>
    </location>
</feature>
<dbReference type="EMBL" id="CH916366">
    <property type="protein sequence ID" value="EDV96841.1"/>
    <property type="molecule type" value="Genomic_DNA"/>
</dbReference>
<dbReference type="InParanoid" id="B4J0K5"/>
<keyword evidence="1" id="KW-1133">Transmembrane helix</keyword>
<accession>B4J0K5</accession>
<feature type="transmembrane region" description="Helical" evidence="1">
    <location>
        <begin position="369"/>
        <end position="390"/>
    </location>
</feature>
<organism evidence="3">
    <name type="scientific">Drosophila grimshawi</name>
    <name type="common">Hawaiian fruit fly</name>
    <name type="synonym">Idiomyia grimshawi</name>
    <dbReference type="NCBI Taxonomy" id="7222"/>
    <lineage>
        <taxon>Eukaryota</taxon>
        <taxon>Metazoa</taxon>
        <taxon>Ecdysozoa</taxon>
        <taxon>Arthropoda</taxon>
        <taxon>Hexapoda</taxon>
        <taxon>Insecta</taxon>
        <taxon>Pterygota</taxon>
        <taxon>Neoptera</taxon>
        <taxon>Endopterygota</taxon>
        <taxon>Diptera</taxon>
        <taxon>Brachycera</taxon>
        <taxon>Muscomorpha</taxon>
        <taxon>Ephydroidea</taxon>
        <taxon>Drosophilidae</taxon>
        <taxon>Drosophila</taxon>
        <taxon>Hawaiian Drosophila</taxon>
    </lineage>
</organism>
<evidence type="ECO:0000313" key="2">
    <source>
        <dbReference type="EMBL" id="EDV96841.1"/>
    </source>
</evidence>
<dbReference type="OMA" id="WHTIGRI"/>
<feature type="transmembrane region" description="Helical" evidence="1">
    <location>
        <begin position="147"/>
        <end position="173"/>
    </location>
</feature>
<protein>
    <submittedName>
        <fullName evidence="2">GH16496</fullName>
    </submittedName>
</protein>
<reference evidence="2 3" key="1">
    <citation type="journal article" date="2007" name="Nature">
        <title>Evolution of genes and genomes on the Drosophila phylogeny.</title>
        <authorList>
            <consortium name="Drosophila 12 Genomes Consortium"/>
            <person name="Clark A.G."/>
            <person name="Eisen M.B."/>
            <person name="Smith D.R."/>
            <person name="Bergman C.M."/>
            <person name="Oliver B."/>
            <person name="Markow T.A."/>
            <person name="Kaufman T.C."/>
            <person name="Kellis M."/>
            <person name="Gelbart W."/>
            <person name="Iyer V.N."/>
            <person name="Pollard D.A."/>
            <person name="Sackton T.B."/>
            <person name="Larracuente A.M."/>
            <person name="Singh N.D."/>
            <person name="Abad J.P."/>
            <person name="Abt D.N."/>
            <person name="Adryan B."/>
            <person name="Aguade M."/>
            <person name="Akashi H."/>
            <person name="Anderson W.W."/>
            <person name="Aquadro C.F."/>
            <person name="Ardell D.H."/>
            <person name="Arguello R."/>
            <person name="Artieri C.G."/>
            <person name="Barbash D.A."/>
            <person name="Barker D."/>
            <person name="Barsanti P."/>
            <person name="Batterham P."/>
            <person name="Batzoglou S."/>
            <person name="Begun D."/>
            <person name="Bhutkar A."/>
            <person name="Blanco E."/>
            <person name="Bosak S.A."/>
            <person name="Bradley R.K."/>
            <person name="Brand A.D."/>
            <person name="Brent M.R."/>
            <person name="Brooks A.N."/>
            <person name="Brown R.H."/>
            <person name="Butlin R.K."/>
            <person name="Caggese C."/>
            <person name="Calvi B.R."/>
            <person name="Bernardo de Carvalho A."/>
            <person name="Caspi A."/>
            <person name="Castrezana S."/>
            <person name="Celniker S.E."/>
            <person name="Chang J.L."/>
            <person name="Chapple C."/>
            <person name="Chatterji S."/>
            <person name="Chinwalla A."/>
            <person name="Civetta A."/>
            <person name="Clifton S.W."/>
            <person name="Comeron J.M."/>
            <person name="Costello J.C."/>
            <person name="Coyne J.A."/>
            <person name="Daub J."/>
            <person name="David R.G."/>
            <person name="Delcher A.L."/>
            <person name="Delehaunty K."/>
            <person name="Do C.B."/>
            <person name="Ebling H."/>
            <person name="Edwards K."/>
            <person name="Eickbush T."/>
            <person name="Evans J.D."/>
            <person name="Filipski A."/>
            <person name="Findeiss S."/>
            <person name="Freyhult E."/>
            <person name="Fulton L."/>
            <person name="Fulton R."/>
            <person name="Garcia A.C."/>
            <person name="Gardiner A."/>
            <person name="Garfield D.A."/>
            <person name="Garvin B.E."/>
            <person name="Gibson G."/>
            <person name="Gilbert D."/>
            <person name="Gnerre S."/>
            <person name="Godfrey J."/>
            <person name="Good R."/>
            <person name="Gotea V."/>
            <person name="Gravely B."/>
            <person name="Greenberg A.J."/>
            <person name="Griffiths-Jones S."/>
            <person name="Gross S."/>
            <person name="Guigo R."/>
            <person name="Gustafson E.A."/>
            <person name="Haerty W."/>
            <person name="Hahn M.W."/>
            <person name="Halligan D.L."/>
            <person name="Halpern A.L."/>
            <person name="Halter G.M."/>
            <person name="Han M.V."/>
            <person name="Heger A."/>
            <person name="Hillier L."/>
            <person name="Hinrichs A.S."/>
            <person name="Holmes I."/>
            <person name="Hoskins R.A."/>
            <person name="Hubisz M.J."/>
            <person name="Hultmark D."/>
            <person name="Huntley M.A."/>
            <person name="Jaffe D.B."/>
            <person name="Jagadeeshan S."/>
            <person name="Jeck W.R."/>
            <person name="Johnson J."/>
            <person name="Jones C.D."/>
            <person name="Jordan W.C."/>
            <person name="Karpen G.H."/>
            <person name="Kataoka E."/>
            <person name="Keightley P.D."/>
            <person name="Kheradpour P."/>
            <person name="Kirkness E.F."/>
            <person name="Koerich L.B."/>
            <person name="Kristiansen K."/>
            <person name="Kudrna D."/>
            <person name="Kulathinal R.J."/>
            <person name="Kumar S."/>
            <person name="Kwok R."/>
            <person name="Lander E."/>
            <person name="Langley C.H."/>
            <person name="Lapoint R."/>
            <person name="Lazzaro B.P."/>
            <person name="Lee S.J."/>
            <person name="Levesque L."/>
            <person name="Li R."/>
            <person name="Lin C.F."/>
            <person name="Lin M.F."/>
            <person name="Lindblad-Toh K."/>
            <person name="Llopart A."/>
            <person name="Long M."/>
            <person name="Low L."/>
            <person name="Lozovsky E."/>
            <person name="Lu J."/>
            <person name="Luo M."/>
            <person name="Machado C.A."/>
            <person name="Makalowski W."/>
            <person name="Marzo M."/>
            <person name="Matsuda M."/>
            <person name="Matzkin L."/>
            <person name="McAllister B."/>
            <person name="McBride C.S."/>
            <person name="McKernan B."/>
            <person name="McKernan K."/>
            <person name="Mendez-Lago M."/>
            <person name="Minx P."/>
            <person name="Mollenhauer M.U."/>
            <person name="Montooth K."/>
            <person name="Mount S.M."/>
            <person name="Mu X."/>
            <person name="Myers E."/>
            <person name="Negre B."/>
            <person name="Newfeld S."/>
            <person name="Nielsen R."/>
            <person name="Noor M.A."/>
            <person name="O'Grady P."/>
            <person name="Pachter L."/>
            <person name="Papaceit M."/>
            <person name="Parisi M.J."/>
            <person name="Parisi M."/>
            <person name="Parts L."/>
            <person name="Pedersen J.S."/>
            <person name="Pesole G."/>
            <person name="Phillippy A.M."/>
            <person name="Ponting C.P."/>
            <person name="Pop M."/>
            <person name="Porcelli D."/>
            <person name="Powell J.R."/>
            <person name="Prohaska S."/>
            <person name="Pruitt K."/>
            <person name="Puig M."/>
            <person name="Quesneville H."/>
            <person name="Ram K.R."/>
            <person name="Rand D."/>
            <person name="Rasmussen M.D."/>
            <person name="Reed L.K."/>
            <person name="Reenan R."/>
            <person name="Reily A."/>
            <person name="Remington K.A."/>
            <person name="Rieger T.T."/>
            <person name="Ritchie M.G."/>
            <person name="Robin C."/>
            <person name="Rogers Y.H."/>
            <person name="Rohde C."/>
            <person name="Rozas J."/>
            <person name="Rubenfield M.J."/>
            <person name="Ruiz A."/>
            <person name="Russo S."/>
            <person name="Salzberg S.L."/>
            <person name="Sanchez-Gracia A."/>
            <person name="Saranga D.J."/>
            <person name="Sato H."/>
            <person name="Schaeffer S.W."/>
            <person name="Schatz M.C."/>
            <person name="Schlenke T."/>
            <person name="Schwartz R."/>
            <person name="Segarra C."/>
            <person name="Singh R.S."/>
            <person name="Sirot L."/>
            <person name="Sirota M."/>
            <person name="Sisneros N.B."/>
            <person name="Smith C.D."/>
            <person name="Smith T.F."/>
            <person name="Spieth J."/>
            <person name="Stage D.E."/>
            <person name="Stark A."/>
            <person name="Stephan W."/>
            <person name="Strausberg R.L."/>
            <person name="Strempel S."/>
            <person name="Sturgill D."/>
            <person name="Sutton G."/>
            <person name="Sutton G.G."/>
            <person name="Tao W."/>
            <person name="Teichmann S."/>
            <person name="Tobari Y.N."/>
            <person name="Tomimura Y."/>
            <person name="Tsolas J.M."/>
            <person name="Valente V.L."/>
            <person name="Venter E."/>
            <person name="Venter J.C."/>
            <person name="Vicario S."/>
            <person name="Vieira F.G."/>
            <person name="Vilella A.J."/>
            <person name="Villasante A."/>
            <person name="Walenz B."/>
            <person name="Wang J."/>
            <person name="Wasserman M."/>
            <person name="Watts T."/>
            <person name="Wilson D."/>
            <person name="Wilson R.K."/>
            <person name="Wing R.A."/>
            <person name="Wolfner M.F."/>
            <person name="Wong A."/>
            <person name="Wong G.K."/>
            <person name="Wu C.I."/>
            <person name="Wu G."/>
            <person name="Yamamoto D."/>
            <person name="Yang H.P."/>
            <person name="Yang S.P."/>
            <person name="Yorke J.A."/>
            <person name="Yoshida K."/>
            <person name="Zdobnov E."/>
            <person name="Zhang P."/>
            <person name="Zhang Y."/>
            <person name="Zimin A.V."/>
            <person name="Baldwin J."/>
            <person name="Abdouelleil A."/>
            <person name="Abdulkadir J."/>
            <person name="Abebe A."/>
            <person name="Abera B."/>
            <person name="Abreu J."/>
            <person name="Acer S.C."/>
            <person name="Aftuck L."/>
            <person name="Alexander A."/>
            <person name="An P."/>
            <person name="Anderson E."/>
            <person name="Anderson S."/>
            <person name="Arachi H."/>
            <person name="Azer M."/>
            <person name="Bachantsang P."/>
            <person name="Barry A."/>
            <person name="Bayul T."/>
            <person name="Berlin A."/>
            <person name="Bessette D."/>
            <person name="Bloom T."/>
            <person name="Blye J."/>
            <person name="Boguslavskiy L."/>
            <person name="Bonnet C."/>
            <person name="Boukhgalter B."/>
            <person name="Bourzgui I."/>
            <person name="Brown A."/>
            <person name="Cahill P."/>
            <person name="Channer S."/>
            <person name="Cheshatsang Y."/>
            <person name="Chuda L."/>
            <person name="Citroen M."/>
            <person name="Collymore A."/>
            <person name="Cooke P."/>
            <person name="Costello M."/>
            <person name="D'Aco K."/>
            <person name="Daza R."/>
            <person name="De Haan G."/>
            <person name="DeGray S."/>
            <person name="DeMaso C."/>
            <person name="Dhargay N."/>
            <person name="Dooley K."/>
            <person name="Dooley E."/>
            <person name="Doricent M."/>
            <person name="Dorje P."/>
            <person name="Dorjee K."/>
            <person name="Dupes A."/>
            <person name="Elong R."/>
            <person name="Falk J."/>
            <person name="Farina A."/>
            <person name="Faro S."/>
            <person name="Ferguson D."/>
            <person name="Fisher S."/>
            <person name="Foley C.D."/>
            <person name="Franke A."/>
            <person name="Friedrich D."/>
            <person name="Gadbois L."/>
            <person name="Gearin G."/>
            <person name="Gearin C.R."/>
            <person name="Giannoukos G."/>
            <person name="Goode T."/>
            <person name="Graham J."/>
            <person name="Grandbois E."/>
            <person name="Grewal S."/>
            <person name="Gyaltsen K."/>
            <person name="Hafez N."/>
            <person name="Hagos B."/>
            <person name="Hall J."/>
            <person name="Henson C."/>
            <person name="Hollinger A."/>
            <person name="Honan T."/>
            <person name="Huard M.D."/>
            <person name="Hughes L."/>
            <person name="Hurhula B."/>
            <person name="Husby M.E."/>
            <person name="Kamat A."/>
            <person name="Kanga B."/>
            <person name="Kashin S."/>
            <person name="Khazanovich D."/>
            <person name="Kisner P."/>
            <person name="Lance K."/>
            <person name="Lara M."/>
            <person name="Lee W."/>
            <person name="Lennon N."/>
            <person name="Letendre F."/>
            <person name="LeVine R."/>
            <person name="Lipovsky A."/>
            <person name="Liu X."/>
            <person name="Liu J."/>
            <person name="Liu S."/>
            <person name="Lokyitsang T."/>
            <person name="Lokyitsang Y."/>
            <person name="Lubonja R."/>
            <person name="Lui A."/>
            <person name="MacDonald P."/>
            <person name="Magnisalis V."/>
            <person name="Maru K."/>
            <person name="Matthews C."/>
            <person name="McCusker W."/>
            <person name="McDonough S."/>
            <person name="Mehta T."/>
            <person name="Meldrim J."/>
            <person name="Meneus L."/>
            <person name="Mihai O."/>
            <person name="Mihalev A."/>
            <person name="Mihova T."/>
            <person name="Mittelman R."/>
            <person name="Mlenga V."/>
            <person name="Montmayeur A."/>
            <person name="Mulrain L."/>
            <person name="Navidi A."/>
            <person name="Naylor J."/>
            <person name="Negash T."/>
            <person name="Nguyen T."/>
            <person name="Nguyen N."/>
            <person name="Nicol R."/>
            <person name="Norbu C."/>
            <person name="Norbu N."/>
            <person name="Novod N."/>
            <person name="O'Neill B."/>
            <person name="Osman S."/>
            <person name="Markiewicz E."/>
            <person name="Oyono O.L."/>
            <person name="Patti C."/>
            <person name="Phunkhang P."/>
            <person name="Pierre F."/>
            <person name="Priest M."/>
            <person name="Raghuraman S."/>
            <person name="Rege F."/>
            <person name="Reyes R."/>
            <person name="Rise C."/>
            <person name="Rogov P."/>
            <person name="Ross K."/>
            <person name="Ryan E."/>
            <person name="Settipalli S."/>
            <person name="Shea T."/>
            <person name="Sherpa N."/>
            <person name="Shi L."/>
            <person name="Shih D."/>
            <person name="Sparrow T."/>
            <person name="Spaulding J."/>
            <person name="Stalker J."/>
            <person name="Stange-Thomann N."/>
            <person name="Stavropoulos S."/>
            <person name="Stone C."/>
            <person name="Strader C."/>
            <person name="Tesfaye S."/>
            <person name="Thomson T."/>
            <person name="Thoulutsang Y."/>
            <person name="Thoulutsang D."/>
            <person name="Topham K."/>
            <person name="Topping I."/>
            <person name="Tsamla T."/>
            <person name="Vassiliev H."/>
            <person name="Vo A."/>
            <person name="Wangchuk T."/>
            <person name="Wangdi T."/>
            <person name="Weiand M."/>
            <person name="Wilkinson J."/>
            <person name="Wilson A."/>
            <person name="Yadav S."/>
            <person name="Young G."/>
            <person name="Yu Q."/>
            <person name="Zembek L."/>
            <person name="Zhong D."/>
            <person name="Zimmer A."/>
            <person name="Zwirko Z."/>
            <person name="Jaffe D.B."/>
            <person name="Alvarez P."/>
            <person name="Brockman W."/>
            <person name="Butler J."/>
            <person name="Chin C."/>
            <person name="Gnerre S."/>
            <person name="Grabherr M."/>
            <person name="Kleber M."/>
            <person name="Mauceli E."/>
            <person name="MacCallum I."/>
        </authorList>
    </citation>
    <scope>NUCLEOTIDE SEQUENCE [LARGE SCALE GENOMIC DNA]</scope>
    <source>
        <strain evidence="3">Tucson 15287-2541.00</strain>
    </source>
</reference>
<proteinExistence type="predicted"/>
<dbReference type="HOGENOM" id="CLU_018418_0_0_1"/>
<sequence length="599" mass="70874">MRRHTTTKGFCLCHLRCVWRVTGRLGIYLGYYNVGYAQDSKFVWDEQLYVQVMCVINMIVSVAYLWVSQRWVYDQLLFLLYVPLYIYFLRLRRHLTKLLNTCAGINGRLQDMLGDRLCVPLWRECVLTLLLPFQLCLLFMWQCRMYYSYQACFIAGVALIYHMQLLFLGNYLIWLASIFRALNAFLQQHMSSTRLGILRTILQEQVNIWSVHWHIIRYFALHLISLMGFIVLRCSQLLADWQPFSNNSELSLDRMQLVHLMLLLMTFITLLICAYDLQLQRWHFYGYYLQLEDRHNYFKLKSWSLLRKQTLPMPFGLPILRRFAKPLHKRDIISMLLTSNLPVTQLRPRSLPMAILDLNSLQLQLTLPMLLNIIIRVGGVAFLSLCVYLLQHPQMQINFYTGYTKGNFDINMTQAISEVYRWYAYDELEGGVLVNNFRYDDTTLNQNKKSLNDIEDEADWVNIEAPPTRDQQLRTAALDLMWPVCMLFPLICAAYVQQREYKKLMNGIWKIDFPRTKKAVKKDIVSFLLSTRMSMVDFRPRSINFMAWKPKSDVDVVQIAGIVTGYKMILHVVLCTTIVDFMKQMDLRRYENYLKQNLD</sequence>
<dbReference type="OrthoDB" id="7883847at2759"/>
<dbReference type="AlphaFoldDB" id="B4J0K5"/>
<name>B4J0K5_DROGR</name>
<dbReference type="eggNOG" id="ENOG502T6WA">
    <property type="taxonomic scope" value="Eukaryota"/>
</dbReference>
<keyword evidence="1" id="KW-0812">Transmembrane</keyword>
<keyword evidence="1" id="KW-0472">Membrane</keyword>
<feature type="transmembrane region" description="Helical" evidence="1">
    <location>
        <begin position="48"/>
        <end position="66"/>
    </location>
</feature>
<feature type="transmembrane region" description="Helical" evidence="1">
    <location>
        <begin position="218"/>
        <end position="238"/>
    </location>
</feature>
<dbReference type="Proteomes" id="UP000001070">
    <property type="component" value="Unassembled WGS sequence"/>
</dbReference>
<feature type="transmembrane region" description="Helical" evidence="1">
    <location>
        <begin position="258"/>
        <end position="277"/>
    </location>
</feature>
<evidence type="ECO:0000313" key="3">
    <source>
        <dbReference type="Proteomes" id="UP000001070"/>
    </source>
</evidence>
<dbReference type="PhylomeDB" id="B4J0K5"/>
<feature type="transmembrane region" description="Helical" evidence="1">
    <location>
        <begin position="72"/>
        <end position="89"/>
    </location>
</feature>